<evidence type="ECO:0000313" key="10">
    <source>
        <dbReference type="EMBL" id="MBO8443930.1"/>
    </source>
</evidence>
<dbReference type="Proteomes" id="UP000823633">
    <property type="component" value="Unassembled WGS sequence"/>
</dbReference>
<keyword evidence="5 7" id="KW-0949">S-adenosyl-L-methionine</keyword>
<dbReference type="InterPro" id="IPR011530">
    <property type="entry name" value="rRNA_adenine_dimethylase"/>
</dbReference>
<feature type="binding site" evidence="7 8">
    <location>
        <position position="32"/>
    </location>
    <ligand>
        <name>S-adenosyl-L-methionine</name>
        <dbReference type="ChEBI" id="CHEBI:59789"/>
    </ligand>
</feature>
<comment type="subcellular location">
    <subcellularLocation>
        <location evidence="7">Cytoplasm</location>
    </subcellularLocation>
</comment>
<feature type="binding site" evidence="7 8">
    <location>
        <position position="30"/>
    </location>
    <ligand>
        <name>S-adenosyl-L-methionine</name>
        <dbReference type="ChEBI" id="CHEBI:59789"/>
    </ligand>
</feature>
<dbReference type="GO" id="GO:0005829">
    <property type="term" value="C:cytosol"/>
    <property type="evidence" value="ECO:0007669"/>
    <property type="project" value="TreeGrafter"/>
</dbReference>
<evidence type="ECO:0000256" key="1">
    <source>
        <dbReference type="ARBA" id="ARBA00022490"/>
    </source>
</evidence>
<name>A0A9D9ECJ0_9SPIR</name>
<reference evidence="10" key="1">
    <citation type="submission" date="2020-10" db="EMBL/GenBank/DDBJ databases">
        <authorList>
            <person name="Gilroy R."/>
        </authorList>
    </citation>
    <scope>NUCLEOTIDE SEQUENCE</scope>
    <source>
        <strain evidence="10">11167</strain>
    </source>
</reference>
<dbReference type="Gene3D" id="3.40.50.150">
    <property type="entry name" value="Vaccinia Virus protein VP39"/>
    <property type="match status" value="1"/>
</dbReference>
<keyword evidence="2 7" id="KW-0698">rRNA processing</keyword>
<comment type="caution">
    <text evidence="10">The sequence shown here is derived from an EMBL/GenBank/DDBJ whole genome shotgun (WGS) entry which is preliminary data.</text>
</comment>
<dbReference type="InterPro" id="IPR029063">
    <property type="entry name" value="SAM-dependent_MTases_sf"/>
</dbReference>
<evidence type="ECO:0000259" key="9">
    <source>
        <dbReference type="SMART" id="SM00650"/>
    </source>
</evidence>
<keyword evidence="6 7" id="KW-0694">RNA-binding</keyword>
<dbReference type="PROSITE" id="PS01131">
    <property type="entry name" value="RRNA_A_DIMETH"/>
    <property type="match status" value="1"/>
</dbReference>
<accession>A0A9D9ECJ0</accession>
<keyword evidence="3 7" id="KW-0489">Methyltransferase</keyword>
<dbReference type="InterPro" id="IPR020598">
    <property type="entry name" value="rRNA_Ade_methylase_Trfase_N"/>
</dbReference>
<evidence type="ECO:0000256" key="4">
    <source>
        <dbReference type="ARBA" id="ARBA00022679"/>
    </source>
</evidence>
<dbReference type="Gene3D" id="1.10.8.100">
    <property type="entry name" value="Ribosomal RNA adenine dimethylase-like, domain 2"/>
    <property type="match status" value="1"/>
</dbReference>
<dbReference type="CDD" id="cd02440">
    <property type="entry name" value="AdoMet_MTases"/>
    <property type="match status" value="1"/>
</dbReference>
<feature type="binding site" evidence="7 8">
    <location>
        <position position="122"/>
    </location>
    <ligand>
        <name>S-adenosyl-L-methionine</name>
        <dbReference type="ChEBI" id="CHEBI:59789"/>
    </ligand>
</feature>
<dbReference type="SMART" id="SM00650">
    <property type="entry name" value="rADc"/>
    <property type="match status" value="1"/>
</dbReference>
<evidence type="ECO:0000256" key="5">
    <source>
        <dbReference type="ARBA" id="ARBA00022691"/>
    </source>
</evidence>
<comment type="similarity">
    <text evidence="7">Belongs to the class I-like SAM-binding methyltransferase superfamily. rRNA adenine N(6)-methyltransferase family. RsmA subfamily.</text>
</comment>
<protein>
    <recommendedName>
        <fullName evidence="7">Ribosomal RNA small subunit methyltransferase A</fullName>
        <ecNumber evidence="7">2.1.1.182</ecNumber>
    </recommendedName>
    <alternativeName>
        <fullName evidence="7">16S rRNA (adenine(1518)-N(6)/adenine(1519)-N(6))-dimethyltransferase</fullName>
    </alternativeName>
    <alternativeName>
        <fullName evidence="7">16S rRNA dimethyladenosine transferase</fullName>
    </alternativeName>
    <alternativeName>
        <fullName evidence="7">16S rRNA dimethylase</fullName>
    </alternativeName>
    <alternativeName>
        <fullName evidence="7">S-adenosylmethionine-6-N', N'-adenosyl(rRNA) dimethyltransferase</fullName>
    </alternativeName>
</protein>
<dbReference type="InterPro" id="IPR023165">
    <property type="entry name" value="rRNA_Ade_diMease-like_C"/>
</dbReference>
<gene>
    <name evidence="7 10" type="primary">rsmA</name>
    <name evidence="7" type="synonym">ksgA</name>
    <name evidence="10" type="ORF">IAC42_09295</name>
</gene>
<evidence type="ECO:0000256" key="6">
    <source>
        <dbReference type="ARBA" id="ARBA00022884"/>
    </source>
</evidence>
<feature type="binding site" evidence="7 8">
    <location>
        <position position="104"/>
    </location>
    <ligand>
        <name>S-adenosyl-L-methionine</name>
        <dbReference type="ChEBI" id="CHEBI:59789"/>
    </ligand>
</feature>
<dbReference type="EMBL" id="JADIMU010000064">
    <property type="protein sequence ID" value="MBO8443930.1"/>
    <property type="molecule type" value="Genomic_DNA"/>
</dbReference>
<dbReference type="PANTHER" id="PTHR11727">
    <property type="entry name" value="DIMETHYLADENOSINE TRANSFERASE"/>
    <property type="match status" value="1"/>
</dbReference>
<organism evidence="10 11">
    <name type="scientific">Candidatus Aphodenecus pullistercoris</name>
    <dbReference type="NCBI Taxonomy" id="2840669"/>
    <lineage>
        <taxon>Bacteria</taxon>
        <taxon>Pseudomonadati</taxon>
        <taxon>Spirochaetota</taxon>
        <taxon>Spirochaetia</taxon>
        <taxon>Spirochaetales</taxon>
        <taxon>Candidatus Aphodenecus</taxon>
    </lineage>
</organism>
<sequence>MWALNYSSVKEITEILGLSSLAMTKKFGQNFLTNASFRQRIADLALAGSPSLVWEIGPGLGAITSLLLKGGAQVRAFEIDHGFCSLLRGPAFGDEAGFTLVEGDALKTLITQPDRPEVVCGNLPYNVGSICIARLIEEGILPERMVFTLQKEVVERMCAQPDDEAWSSFSILTQVDYINSLAFMIGRANFYPSPNVDSAVVLMRRRQRPLVEGELRRRFLSLVRILFSQRRKTIRNNLAQGGYGKDALALLLERCGLSGSERAEALPIDKLIEMASALQ</sequence>
<dbReference type="Pfam" id="PF00398">
    <property type="entry name" value="RrnaAD"/>
    <property type="match status" value="1"/>
</dbReference>
<dbReference type="PROSITE" id="PS51689">
    <property type="entry name" value="SAM_RNA_A_N6_MT"/>
    <property type="match status" value="1"/>
</dbReference>
<dbReference type="AlphaFoldDB" id="A0A9D9ECJ0"/>
<comment type="catalytic activity">
    <reaction evidence="7">
        <text>adenosine(1518)/adenosine(1519) in 16S rRNA + 4 S-adenosyl-L-methionine = N(6)-dimethyladenosine(1518)/N(6)-dimethyladenosine(1519) in 16S rRNA + 4 S-adenosyl-L-homocysteine + 4 H(+)</text>
        <dbReference type="Rhea" id="RHEA:19609"/>
        <dbReference type="Rhea" id="RHEA-COMP:10232"/>
        <dbReference type="Rhea" id="RHEA-COMP:10233"/>
        <dbReference type="ChEBI" id="CHEBI:15378"/>
        <dbReference type="ChEBI" id="CHEBI:57856"/>
        <dbReference type="ChEBI" id="CHEBI:59789"/>
        <dbReference type="ChEBI" id="CHEBI:74411"/>
        <dbReference type="ChEBI" id="CHEBI:74493"/>
        <dbReference type="EC" id="2.1.1.182"/>
    </reaction>
</comment>
<dbReference type="NCBIfam" id="TIGR00755">
    <property type="entry name" value="ksgA"/>
    <property type="match status" value="1"/>
</dbReference>
<evidence type="ECO:0000256" key="3">
    <source>
        <dbReference type="ARBA" id="ARBA00022603"/>
    </source>
</evidence>
<comment type="function">
    <text evidence="7">Specifically dimethylates two adjacent adenosines (A1518 and A1519) in the loop of a conserved hairpin near the 3'-end of 16S rRNA in the 30S particle. May play a critical role in biogenesis of 30S subunits.</text>
</comment>
<keyword evidence="1 7" id="KW-0963">Cytoplasm</keyword>
<evidence type="ECO:0000256" key="8">
    <source>
        <dbReference type="PROSITE-ProRule" id="PRU01026"/>
    </source>
</evidence>
<dbReference type="SUPFAM" id="SSF53335">
    <property type="entry name" value="S-adenosyl-L-methionine-dependent methyltransferases"/>
    <property type="match status" value="1"/>
</dbReference>
<feature type="binding site" evidence="7 8">
    <location>
        <position position="78"/>
    </location>
    <ligand>
        <name>S-adenosyl-L-methionine</name>
        <dbReference type="ChEBI" id="CHEBI:59789"/>
    </ligand>
</feature>
<reference evidence="10" key="2">
    <citation type="journal article" date="2021" name="PeerJ">
        <title>Extensive microbial diversity within the chicken gut microbiome revealed by metagenomics and culture.</title>
        <authorList>
            <person name="Gilroy R."/>
            <person name="Ravi A."/>
            <person name="Getino M."/>
            <person name="Pursley I."/>
            <person name="Horton D.L."/>
            <person name="Alikhan N.F."/>
            <person name="Baker D."/>
            <person name="Gharbi K."/>
            <person name="Hall N."/>
            <person name="Watson M."/>
            <person name="Adriaenssens E.M."/>
            <person name="Foster-Nyarko E."/>
            <person name="Jarju S."/>
            <person name="Secka A."/>
            <person name="Antonio M."/>
            <person name="Oren A."/>
            <person name="Chaudhuri R.R."/>
            <person name="La Ragione R."/>
            <person name="Hildebrand F."/>
            <person name="Pallen M.J."/>
        </authorList>
    </citation>
    <scope>NUCLEOTIDE SEQUENCE</scope>
    <source>
        <strain evidence="10">11167</strain>
    </source>
</reference>
<evidence type="ECO:0000256" key="7">
    <source>
        <dbReference type="HAMAP-Rule" id="MF_00607"/>
    </source>
</evidence>
<feature type="domain" description="Ribosomal RNA adenine methylase transferase N-terminal" evidence="9">
    <location>
        <begin position="37"/>
        <end position="207"/>
    </location>
</feature>
<proteinExistence type="inferred from homology"/>
<evidence type="ECO:0000256" key="2">
    <source>
        <dbReference type="ARBA" id="ARBA00022552"/>
    </source>
</evidence>
<dbReference type="GO" id="GO:0052908">
    <property type="term" value="F:16S rRNA (adenine(1518)-N(6)/adenine(1519)-N(6))-dimethyltransferase activity"/>
    <property type="evidence" value="ECO:0007669"/>
    <property type="project" value="UniProtKB-EC"/>
</dbReference>
<dbReference type="HAMAP" id="MF_00607">
    <property type="entry name" value="16SrRNA_methyltr_A"/>
    <property type="match status" value="1"/>
</dbReference>
<dbReference type="PANTHER" id="PTHR11727:SF7">
    <property type="entry name" value="DIMETHYLADENOSINE TRANSFERASE-RELATED"/>
    <property type="match status" value="1"/>
</dbReference>
<feature type="binding site" evidence="7 8">
    <location>
        <position position="57"/>
    </location>
    <ligand>
        <name>S-adenosyl-L-methionine</name>
        <dbReference type="ChEBI" id="CHEBI:59789"/>
    </ligand>
</feature>
<keyword evidence="4 7" id="KW-0808">Transferase</keyword>
<evidence type="ECO:0000313" key="11">
    <source>
        <dbReference type="Proteomes" id="UP000823633"/>
    </source>
</evidence>
<dbReference type="GO" id="GO:0003723">
    <property type="term" value="F:RNA binding"/>
    <property type="evidence" value="ECO:0007669"/>
    <property type="project" value="UniProtKB-UniRule"/>
</dbReference>
<dbReference type="InterPro" id="IPR020596">
    <property type="entry name" value="rRNA_Ade_Mease_Trfase_CS"/>
</dbReference>
<dbReference type="EC" id="2.1.1.182" evidence="7"/>
<dbReference type="InterPro" id="IPR001737">
    <property type="entry name" value="KsgA/Erm"/>
</dbReference>